<organism evidence="1 2">
    <name type="scientific">Trifolium pratense</name>
    <name type="common">Red clover</name>
    <dbReference type="NCBI Taxonomy" id="57577"/>
    <lineage>
        <taxon>Eukaryota</taxon>
        <taxon>Viridiplantae</taxon>
        <taxon>Streptophyta</taxon>
        <taxon>Embryophyta</taxon>
        <taxon>Tracheophyta</taxon>
        <taxon>Spermatophyta</taxon>
        <taxon>Magnoliopsida</taxon>
        <taxon>eudicotyledons</taxon>
        <taxon>Gunneridae</taxon>
        <taxon>Pentapetalae</taxon>
        <taxon>rosids</taxon>
        <taxon>fabids</taxon>
        <taxon>Fabales</taxon>
        <taxon>Fabaceae</taxon>
        <taxon>Papilionoideae</taxon>
        <taxon>50 kb inversion clade</taxon>
        <taxon>NPAAA clade</taxon>
        <taxon>Hologalegina</taxon>
        <taxon>IRL clade</taxon>
        <taxon>Trifolieae</taxon>
        <taxon>Trifolium</taxon>
    </lineage>
</organism>
<reference evidence="1 2" key="1">
    <citation type="journal article" date="2014" name="Am. J. Bot.">
        <title>Genome assembly and annotation for red clover (Trifolium pratense; Fabaceae).</title>
        <authorList>
            <person name="Istvanek J."/>
            <person name="Jaros M."/>
            <person name="Krenek A."/>
            <person name="Repkova J."/>
        </authorList>
    </citation>
    <scope>NUCLEOTIDE SEQUENCE [LARGE SCALE GENOMIC DNA]</scope>
    <source>
        <strain evidence="2">cv. Tatra</strain>
        <tissue evidence="1">Young leaves</tissue>
    </source>
</reference>
<reference evidence="1 2" key="2">
    <citation type="journal article" date="2017" name="Front. Plant Sci.">
        <title>Gene Classification and Mining of Molecular Markers Useful in Red Clover (Trifolium pratense) Breeding.</title>
        <authorList>
            <person name="Istvanek J."/>
            <person name="Dluhosova J."/>
            <person name="Dluhos P."/>
            <person name="Patkova L."/>
            <person name="Nedelnik J."/>
            <person name="Repkova J."/>
        </authorList>
    </citation>
    <scope>NUCLEOTIDE SEQUENCE [LARGE SCALE GENOMIC DNA]</scope>
    <source>
        <strain evidence="2">cv. Tatra</strain>
        <tissue evidence="1">Young leaves</tissue>
    </source>
</reference>
<protein>
    <submittedName>
        <fullName evidence="1">Uncharacterized protein</fullName>
    </submittedName>
</protein>
<evidence type="ECO:0000313" key="2">
    <source>
        <dbReference type="Proteomes" id="UP000236291"/>
    </source>
</evidence>
<proteinExistence type="predicted"/>
<accession>A0A2K3KS63</accession>
<name>A0A2K3KS63_TRIPR</name>
<comment type="caution">
    <text evidence="1">The sequence shown here is derived from an EMBL/GenBank/DDBJ whole genome shotgun (WGS) entry which is preliminary data.</text>
</comment>
<feature type="non-terminal residue" evidence="1">
    <location>
        <position position="30"/>
    </location>
</feature>
<dbReference type="EMBL" id="ASHM01241588">
    <property type="protein sequence ID" value="PNX69105.1"/>
    <property type="molecule type" value="Genomic_DNA"/>
</dbReference>
<dbReference type="Proteomes" id="UP000236291">
    <property type="component" value="Unassembled WGS sequence"/>
</dbReference>
<dbReference type="AlphaFoldDB" id="A0A2K3KS63"/>
<gene>
    <name evidence="1" type="ORF">L195_g064283</name>
</gene>
<evidence type="ECO:0000313" key="1">
    <source>
        <dbReference type="EMBL" id="PNX69105.1"/>
    </source>
</evidence>
<sequence length="30" mass="3596">MRKGFWDVTIGIREDLSQYDVVRGRTKQKL</sequence>